<comment type="caution">
    <text evidence="3">The sequence shown here is derived from an EMBL/GenBank/DDBJ whole genome shotgun (WGS) entry which is preliminary data.</text>
</comment>
<accession>A0A919J8X7</accession>
<dbReference type="EMBL" id="BOMM01000071">
    <property type="protein sequence ID" value="GIE15734.1"/>
    <property type="molecule type" value="Genomic_DNA"/>
</dbReference>
<feature type="domain" description="Alpha-L-arabinofuranosidase B arabinose-binding" evidence="2">
    <location>
        <begin position="321"/>
        <end position="451"/>
    </location>
</feature>
<reference evidence="3" key="1">
    <citation type="submission" date="2021-01" db="EMBL/GenBank/DDBJ databases">
        <title>Whole genome shotgun sequence of Actinoplanes ferrugineus NBRC 15555.</title>
        <authorList>
            <person name="Komaki H."/>
            <person name="Tamura T."/>
        </authorList>
    </citation>
    <scope>NUCLEOTIDE SEQUENCE</scope>
    <source>
        <strain evidence="3">NBRC 15555</strain>
    </source>
</reference>
<dbReference type="SUPFAM" id="SSF75005">
    <property type="entry name" value="Arabinanase/levansucrase/invertase"/>
    <property type="match status" value="1"/>
</dbReference>
<dbReference type="SUPFAM" id="SSF110221">
    <property type="entry name" value="AbfB domain"/>
    <property type="match status" value="1"/>
</dbReference>
<dbReference type="Gene3D" id="2.80.10.50">
    <property type="match status" value="1"/>
</dbReference>
<gene>
    <name evidence="3" type="ORF">Afe05nite_75740</name>
</gene>
<evidence type="ECO:0000313" key="4">
    <source>
        <dbReference type="Proteomes" id="UP000598174"/>
    </source>
</evidence>
<dbReference type="Pfam" id="PF05270">
    <property type="entry name" value="AbfB"/>
    <property type="match status" value="1"/>
</dbReference>
<keyword evidence="1" id="KW-0732">Signal</keyword>
<organism evidence="3 4">
    <name type="scientific">Paractinoplanes ferrugineus</name>
    <dbReference type="NCBI Taxonomy" id="113564"/>
    <lineage>
        <taxon>Bacteria</taxon>
        <taxon>Bacillati</taxon>
        <taxon>Actinomycetota</taxon>
        <taxon>Actinomycetes</taxon>
        <taxon>Micromonosporales</taxon>
        <taxon>Micromonosporaceae</taxon>
        <taxon>Paractinoplanes</taxon>
    </lineage>
</organism>
<dbReference type="PANTHER" id="PTHR43301">
    <property type="entry name" value="ARABINAN ENDO-1,5-ALPHA-L-ARABINOSIDASE"/>
    <property type="match status" value="1"/>
</dbReference>
<dbReference type="AlphaFoldDB" id="A0A919J8X7"/>
<dbReference type="GO" id="GO:0046556">
    <property type="term" value="F:alpha-L-arabinofuranosidase activity"/>
    <property type="evidence" value="ECO:0007669"/>
    <property type="project" value="InterPro"/>
</dbReference>
<dbReference type="Gene3D" id="2.115.10.20">
    <property type="entry name" value="Glycosyl hydrolase domain, family 43"/>
    <property type="match status" value="1"/>
</dbReference>
<dbReference type="PANTHER" id="PTHR43301:SF3">
    <property type="entry name" value="ARABINAN ENDO-1,5-ALPHA-L-ARABINOSIDASE A-RELATED"/>
    <property type="match status" value="1"/>
</dbReference>
<name>A0A919J8X7_9ACTN</name>
<dbReference type="InterPro" id="IPR050727">
    <property type="entry name" value="GH43_arabinanases"/>
</dbReference>
<feature type="signal peptide" evidence="1">
    <location>
        <begin position="1"/>
        <end position="28"/>
    </location>
</feature>
<dbReference type="InterPro" id="IPR007934">
    <property type="entry name" value="AbfB_ABD"/>
</dbReference>
<dbReference type="CDD" id="cd23399">
    <property type="entry name" value="beta-trefoil_ABD_ABFB"/>
    <property type="match status" value="1"/>
</dbReference>
<dbReference type="RefSeq" id="WP_203822087.1">
    <property type="nucleotide sequence ID" value="NZ_BAAABP010000034.1"/>
</dbReference>
<evidence type="ECO:0000259" key="2">
    <source>
        <dbReference type="Pfam" id="PF05270"/>
    </source>
</evidence>
<evidence type="ECO:0000313" key="3">
    <source>
        <dbReference type="EMBL" id="GIE15734.1"/>
    </source>
</evidence>
<keyword evidence="4" id="KW-1185">Reference proteome</keyword>
<protein>
    <recommendedName>
        <fullName evidence="2">Alpha-L-arabinofuranosidase B arabinose-binding domain-containing protein</fullName>
    </recommendedName>
</protein>
<dbReference type="InterPro" id="IPR036195">
    <property type="entry name" value="AbfB_ABD_sf"/>
</dbReference>
<dbReference type="CDD" id="cd08983">
    <property type="entry name" value="GH43_Bt3655-like"/>
    <property type="match status" value="1"/>
</dbReference>
<feature type="chain" id="PRO_5037311982" description="Alpha-L-arabinofuranosidase B arabinose-binding domain-containing protein" evidence="1">
    <location>
        <begin position="29"/>
        <end position="453"/>
    </location>
</feature>
<dbReference type="InterPro" id="IPR023296">
    <property type="entry name" value="Glyco_hydro_beta-prop_sf"/>
</dbReference>
<proteinExistence type="predicted"/>
<evidence type="ECO:0000256" key="1">
    <source>
        <dbReference type="SAM" id="SignalP"/>
    </source>
</evidence>
<dbReference type="GO" id="GO:0046373">
    <property type="term" value="P:L-arabinose metabolic process"/>
    <property type="evidence" value="ECO:0007669"/>
    <property type="project" value="InterPro"/>
</dbReference>
<sequence length="453" mass="50233">MSTSRKFGGLVLVALLAVVFGAASPAAAATYAGYAMAYFTESPNMSAANYGLHIAVSGDGLNWTPLNQNNPVATPTAGTLGLRDPYILRKTDGTFEVLATDLNGTDWSVNSQYVHVWDSTDLRTFTNYRRMKVHSLATHSWAPEAYWDASRNQYGVIYSAVVGGHNVIMVSYTTDFRTATEGQVFFDNGTDVIDGNLVSQGGVNYFYYRGTGGLFGARSSTLNPKSFTTYTGVINPGRGVEAPQLVPALSGNGYTLWGDTYSPNGRFFAWSTSALSTGSWSLLNDRAYTQPLNSKHLGITPLTATEMSNLTTKWGSPAWNRVKSYNYPGRYLRHYDNVARIDEYPFDQWPDQQWKIVPGLADSAGVSFQSVNYPTRYLRHYDYAVQLATSDGTTAFTRDATFYKVAGLADSSWTSFRSYNYPDRYLRHYNYVLRIDPISTATEKQDATFRVGY</sequence>
<dbReference type="Proteomes" id="UP000598174">
    <property type="component" value="Unassembled WGS sequence"/>
</dbReference>